<dbReference type="InterPro" id="IPR036388">
    <property type="entry name" value="WH-like_DNA-bd_sf"/>
</dbReference>
<dbReference type="PANTHER" id="PTHR46577">
    <property type="entry name" value="HTH-TYPE TRANSCRIPTIONAL REGULATORY PROTEIN GABR"/>
    <property type="match status" value="1"/>
</dbReference>
<sequence length="449" mass="51838">MKKYEMIVISIKKQIASGDLREGSKLPSIENGARLFHCSKGTVQRAYNQLLDEHIIYVKKHSGFYVAKAIDLSAIPEDTYNLTTGNTFVNYFPLDKAQTSLVQALENYQYQSLNYELQGVPSLLQAIEKHLYNRNIFTSTDAIFVTQGIHQTFTSLCNLYLNEGDFVLVENPSYSYTVQFLQKHHIPVKLIERTQDGLSLTQLEVLFKSNHIKFFYTIPRNHNPLGTHLNKKQIQAIAALAKKYNVIIIEDDYFSEGGFNSDYQTIFENARDNCIYLSSFTKFIPYLRIGYMITPTLLTKDIRDMIQNYYVDAYFAPAMISQATLEIVLKSNLLHQFTPFFHRNLVEKKMVLNKLTSNWNPNVIQHIPSNEGFYSIMILDTSITIDTLKTELAKKNILVTSTKQAFFDKNHPYINSIRISVARINVEDLPYILDIIYQTACDLYQRKKL</sequence>
<dbReference type="InterPro" id="IPR004839">
    <property type="entry name" value="Aminotransferase_I/II_large"/>
</dbReference>
<evidence type="ECO:0000313" key="8">
    <source>
        <dbReference type="EMBL" id="MBO0476006.1"/>
    </source>
</evidence>
<dbReference type="RefSeq" id="WP_206964862.1">
    <property type="nucleotide sequence ID" value="NZ_JAFLVX010000009.1"/>
</dbReference>
<dbReference type="CDD" id="cd00609">
    <property type="entry name" value="AAT_like"/>
    <property type="match status" value="1"/>
</dbReference>
<keyword evidence="5" id="KW-0238">DNA-binding</keyword>
<keyword evidence="4" id="KW-0805">Transcription regulation</keyword>
<dbReference type="InterPro" id="IPR015422">
    <property type="entry name" value="PyrdxlP-dep_Trfase_small"/>
</dbReference>
<keyword evidence="2 8" id="KW-0808">Transferase</keyword>
<gene>
    <name evidence="8" type="ORF">DOK76_02920</name>
</gene>
<dbReference type="SUPFAM" id="SSF53383">
    <property type="entry name" value="PLP-dependent transferases"/>
    <property type="match status" value="1"/>
</dbReference>
<keyword evidence="2 8" id="KW-0032">Aminotransferase</keyword>
<dbReference type="InterPro" id="IPR051446">
    <property type="entry name" value="HTH_trans_reg/aminotransferase"/>
</dbReference>
<comment type="similarity">
    <text evidence="1">In the C-terminal section; belongs to the class-I pyridoxal-phosphate-dependent aminotransferase family.</text>
</comment>
<keyword evidence="9" id="KW-1185">Reference proteome</keyword>
<dbReference type="Pfam" id="PF00155">
    <property type="entry name" value="Aminotran_1_2"/>
    <property type="match status" value="1"/>
</dbReference>
<organism evidence="8 9">
    <name type="scientific">Candidatus Vagococcus giribetii</name>
    <dbReference type="NCBI Taxonomy" id="2230876"/>
    <lineage>
        <taxon>Bacteria</taxon>
        <taxon>Bacillati</taxon>
        <taxon>Bacillota</taxon>
        <taxon>Bacilli</taxon>
        <taxon>Lactobacillales</taxon>
        <taxon>Enterococcaceae</taxon>
        <taxon>Vagococcus</taxon>
    </lineage>
</organism>
<dbReference type="InterPro" id="IPR000524">
    <property type="entry name" value="Tscrpt_reg_HTH_GntR"/>
</dbReference>
<evidence type="ECO:0000256" key="6">
    <source>
        <dbReference type="ARBA" id="ARBA00023163"/>
    </source>
</evidence>
<dbReference type="PROSITE" id="PS50949">
    <property type="entry name" value="HTH_GNTR"/>
    <property type="match status" value="1"/>
</dbReference>
<dbReference type="EMBL" id="JAFLVX010000009">
    <property type="protein sequence ID" value="MBO0476006.1"/>
    <property type="molecule type" value="Genomic_DNA"/>
</dbReference>
<keyword evidence="3" id="KW-0663">Pyridoxal phosphate</keyword>
<evidence type="ECO:0000256" key="2">
    <source>
        <dbReference type="ARBA" id="ARBA00022576"/>
    </source>
</evidence>
<evidence type="ECO:0000313" key="9">
    <source>
        <dbReference type="Proteomes" id="UP000664857"/>
    </source>
</evidence>
<dbReference type="Gene3D" id="3.40.640.10">
    <property type="entry name" value="Type I PLP-dependent aspartate aminotransferase-like (Major domain)"/>
    <property type="match status" value="1"/>
</dbReference>
<reference evidence="8 9" key="1">
    <citation type="submission" date="2021-03" db="EMBL/GenBank/DDBJ databases">
        <title>Enterococcal diversity collection.</title>
        <authorList>
            <person name="Gilmore M.S."/>
            <person name="Schwartzman J."/>
            <person name="Van Tyne D."/>
            <person name="Martin M."/>
            <person name="Earl A.M."/>
            <person name="Manson A.L."/>
            <person name="Straub T."/>
            <person name="Salamzade R."/>
            <person name="Saavedra J."/>
            <person name="Lebreton F."/>
            <person name="Prichula J."/>
            <person name="Schaufler K."/>
            <person name="Gaca A."/>
            <person name="Sgardioli B."/>
            <person name="Wagenaar J."/>
            <person name="Strong T."/>
        </authorList>
    </citation>
    <scope>NUCLEOTIDE SEQUENCE [LARGE SCALE GENOMIC DNA]</scope>
    <source>
        <strain evidence="8 9">DIV0080</strain>
    </source>
</reference>
<dbReference type="CDD" id="cd07377">
    <property type="entry name" value="WHTH_GntR"/>
    <property type="match status" value="1"/>
</dbReference>
<dbReference type="SUPFAM" id="SSF46785">
    <property type="entry name" value="Winged helix' DNA-binding domain"/>
    <property type="match status" value="1"/>
</dbReference>
<evidence type="ECO:0000256" key="3">
    <source>
        <dbReference type="ARBA" id="ARBA00022898"/>
    </source>
</evidence>
<evidence type="ECO:0000256" key="1">
    <source>
        <dbReference type="ARBA" id="ARBA00005384"/>
    </source>
</evidence>
<dbReference type="PANTHER" id="PTHR46577:SF1">
    <property type="entry name" value="HTH-TYPE TRANSCRIPTIONAL REGULATORY PROTEIN GABR"/>
    <property type="match status" value="1"/>
</dbReference>
<accession>A0ABS3HQV4</accession>
<evidence type="ECO:0000256" key="4">
    <source>
        <dbReference type="ARBA" id="ARBA00023015"/>
    </source>
</evidence>
<keyword evidence="6" id="KW-0804">Transcription</keyword>
<protein>
    <submittedName>
        <fullName evidence="8">PLP-dependent aminotransferase family protein</fullName>
    </submittedName>
</protein>
<evidence type="ECO:0000259" key="7">
    <source>
        <dbReference type="PROSITE" id="PS50949"/>
    </source>
</evidence>
<proteinExistence type="inferred from homology"/>
<dbReference type="Proteomes" id="UP000664857">
    <property type="component" value="Unassembled WGS sequence"/>
</dbReference>
<dbReference type="GO" id="GO:0008483">
    <property type="term" value="F:transaminase activity"/>
    <property type="evidence" value="ECO:0007669"/>
    <property type="project" value="UniProtKB-KW"/>
</dbReference>
<comment type="caution">
    <text evidence="8">The sequence shown here is derived from an EMBL/GenBank/DDBJ whole genome shotgun (WGS) entry which is preliminary data.</text>
</comment>
<dbReference type="InterPro" id="IPR015421">
    <property type="entry name" value="PyrdxlP-dep_Trfase_major"/>
</dbReference>
<name>A0ABS3HQV4_9ENTE</name>
<feature type="domain" description="HTH gntR-type" evidence="7">
    <location>
        <begin position="1"/>
        <end position="69"/>
    </location>
</feature>
<dbReference type="InterPro" id="IPR015424">
    <property type="entry name" value="PyrdxlP-dep_Trfase"/>
</dbReference>
<evidence type="ECO:0000256" key="5">
    <source>
        <dbReference type="ARBA" id="ARBA00023125"/>
    </source>
</evidence>
<dbReference type="SMART" id="SM00345">
    <property type="entry name" value="HTH_GNTR"/>
    <property type="match status" value="1"/>
</dbReference>
<dbReference type="Gene3D" id="3.90.1150.10">
    <property type="entry name" value="Aspartate Aminotransferase, domain 1"/>
    <property type="match status" value="1"/>
</dbReference>
<dbReference type="InterPro" id="IPR036390">
    <property type="entry name" value="WH_DNA-bd_sf"/>
</dbReference>
<dbReference type="Gene3D" id="1.10.10.10">
    <property type="entry name" value="Winged helix-like DNA-binding domain superfamily/Winged helix DNA-binding domain"/>
    <property type="match status" value="1"/>
</dbReference>
<dbReference type="Pfam" id="PF00392">
    <property type="entry name" value="GntR"/>
    <property type="match status" value="1"/>
</dbReference>